<protein>
    <submittedName>
        <fullName evidence="2">Uncharacterized protein</fullName>
    </submittedName>
</protein>
<comment type="caution">
    <text evidence="2">The sequence shown here is derived from an EMBL/GenBank/DDBJ whole genome shotgun (WGS) entry which is preliminary data.</text>
</comment>
<dbReference type="AlphaFoldDB" id="A0A9D4Z7L8"/>
<sequence length="109" mass="11784">TRAATSRESPCVGVREEGRRRADHGSHSEGSHLQKPIKGGSTKQNCTQAGASEQEGSTLSTTKGVRRAPRVQDLQGVMIKSEVPREVKEIRATGGKRAAMLHPEAKIRE</sequence>
<reference evidence="2" key="1">
    <citation type="submission" date="2021-01" db="EMBL/GenBank/DDBJ databases">
        <title>Adiantum capillus-veneris genome.</title>
        <authorList>
            <person name="Fang Y."/>
            <person name="Liao Q."/>
        </authorList>
    </citation>
    <scope>NUCLEOTIDE SEQUENCE</scope>
    <source>
        <strain evidence="2">H3</strain>
        <tissue evidence="2">Leaf</tissue>
    </source>
</reference>
<dbReference type="EMBL" id="JABFUD020000022">
    <property type="protein sequence ID" value="KAI5062651.1"/>
    <property type="molecule type" value="Genomic_DNA"/>
</dbReference>
<feature type="compositionally biased region" description="Basic and acidic residues" evidence="1">
    <location>
        <begin position="14"/>
        <end position="32"/>
    </location>
</feature>
<feature type="non-terminal residue" evidence="2">
    <location>
        <position position="1"/>
    </location>
</feature>
<accession>A0A9D4Z7L8</accession>
<organism evidence="2 3">
    <name type="scientific">Adiantum capillus-veneris</name>
    <name type="common">Maidenhair fern</name>
    <dbReference type="NCBI Taxonomy" id="13818"/>
    <lineage>
        <taxon>Eukaryota</taxon>
        <taxon>Viridiplantae</taxon>
        <taxon>Streptophyta</taxon>
        <taxon>Embryophyta</taxon>
        <taxon>Tracheophyta</taxon>
        <taxon>Polypodiopsida</taxon>
        <taxon>Polypodiidae</taxon>
        <taxon>Polypodiales</taxon>
        <taxon>Pteridineae</taxon>
        <taxon>Pteridaceae</taxon>
        <taxon>Vittarioideae</taxon>
        <taxon>Adiantum</taxon>
    </lineage>
</organism>
<feature type="compositionally biased region" description="Polar residues" evidence="1">
    <location>
        <begin position="41"/>
        <end position="63"/>
    </location>
</feature>
<name>A0A9D4Z7L8_ADICA</name>
<proteinExistence type="predicted"/>
<keyword evidence="3" id="KW-1185">Reference proteome</keyword>
<feature type="region of interest" description="Disordered" evidence="1">
    <location>
        <begin position="1"/>
        <end position="67"/>
    </location>
</feature>
<evidence type="ECO:0000256" key="1">
    <source>
        <dbReference type="SAM" id="MobiDB-lite"/>
    </source>
</evidence>
<dbReference type="Proteomes" id="UP000886520">
    <property type="component" value="Chromosome 22"/>
</dbReference>
<evidence type="ECO:0000313" key="3">
    <source>
        <dbReference type="Proteomes" id="UP000886520"/>
    </source>
</evidence>
<gene>
    <name evidence="2" type="ORF">GOP47_0023190</name>
</gene>
<evidence type="ECO:0000313" key="2">
    <source>
        <dbReference type="EMBL" id="KAI5062651.1"/>
    </source>
</evidence>